<accession>A0A1I8NSJ2</accession>
<dbReference type="KEGG" id="scac:106094255"/>
<organism evidence="5 6">
    <name type="scientific">Stomoxys calcitrans</name>
    <name type="common">Stable fly</name>
    <name type="synonym">Conops calcitrans</name>
    <dbReference type="NCBI Taxonomy" id="35570"/>
    <lineage>
        <taxon>Eukaryota</taxon>
        <taxon>Metazoa</taxon>
        <taxon>Ecdysozoa</taxon>
        <taxon>Arthropoda</taxon>
        <taxon>Hexapoda</taxon>
        <taxon>Insecta</taxon>
        <taxon>Pterygota</taxon>
        <taxon>Neoptera</taxon>
        <taxon>Endopterygota</taxon>
        <taxon>Diptera</taxon>
        <taxon>Brachycera</taxon>
        <taxon>Muscomorpha</taxon>
        <taxon>Muscoidea</taxon>
        <taxon>Muscidae</taxon>
        <taxon>Stomoxys</taxon>
    </lineage>
</organism>
<dbReference type="PANTHER" id="PTHR39957">
    <property type="entry name" value="AT09846P1-RELATED"/>
    <property type="match status" value="1"/>
</dbReference>
<name>A0A1I8NSJ2_STOCA</name>
<gene>
    <name evidence="5" type="primary">106094255</name>
</gene>
<feature type="chain" id="PRO_5009325425" description="Single domain-containing protein" evidence="3">
    <location>
        <begin position="19"/>
        <end position="102"/>
    </location>
</feature>
<dbReference type="SMART" id="SM01318">
    <property type="entry name" value="SVWC"/>
    <property type="match status" value="1"/>
</dbReference>
<evidence type="ECO:0000313" key="5">
    <source>
        <dbReference type="EnsemblMetazoa" id="SCAU001642-PA"/>
    </source>
</evidence>
<dbReference type="InterPro" id="IPR029277">
    <property type="entry name" value="SVWC_dom"/>
</dbReference>
<dbReference type="GO" id="GO:0005576">
    <property type="term" value="C:extracellular region"/>
    <property type="evidence" value="ECO:0007669"/>
    <property type="project" value="UniProtKB-SubCell"/>
</dbReference>
<evidence type="ECO:0000259" key="4">
    <source>
        <dbReference type="SMART" id="SM01318"/>
    </source>
</evidence>
<dbReference type="EnsemblMetazoa" id="SCAU001642-RA">
    <property type="protein sequence ID" value="SCAU001642-PA"/>
    <property type="gene ID" value="SCAU001642"/>
</dbReference>
<keyword evidence="2" id="KW-0964">Secreted</keyword>
<dbReference type="Proteomes" id="UP000095300">
    <property type="component" value="Unassembled WGS sequence"/>
</dbReference>
<dbReference type="OrthoDB" id="7886177at2759"/>
<dbReference type="PANTHER" id="PTHR39957:SF1">
    <property type="entry name" value="AT09846P1-RELATED"/>
    <property type="match status" value="1"/>
</dbReference>
<evidence type="ECO:0000313" key="6">
    <source>
        <dbReference type="Proteomes" id="UP000095300"/>
    </source>
</evidence>
<sequence length="102" mass="10947">MKLFCFALFMALFATGFASLLHGVFKDDAHPGKCVYKGLVLAPGEEGKVKGECLRVTCENADGLTELAGCPVQGVEPPCKLGDYVNLDAPYGECCKRQILCD</sequence>
<dbReference type="AlphaFoldDB" id="A0A1I8NSJ2"/>
<feature type="domain" description="Single" evidence="4">
    <location>
        <begin position="34"/>
        <end position="101"/>
    </location>
</feature>
<proteinExistence type="predicted"/>
<keyword evidence="3" id="KW-0732">Signal</keyword>
<protein>
    <recommendedName>
        <fullName evidence="4">Single domain-containing protein</fullName>
    </recommendedName>
</protein>
<dbReference type="InterPro" id="IPR053308">
    <property type="entry name" value="Vago-like"/>
</dbReference>
<feature type="signal peptide" evidence="3">
    <location>
        <begin position="1"/>
        <end position="18"/>
    </location>
</feature>
<reference evidence="5" key="1">
    <citation type="submission" date="2020-05" db="UniProtKB">
        <authorList>
            <consortium name="EnsemblMetazoa"/>
        </authorList>
    </citation>
    <scope>IDENTIFICATION</scope>
    <source>
        <strain evidence="5">USDA</strain>
    </source>
</reference>
<evidence type="ECO:0000256" key="3">
    <source>
        <dbReference type="SAM" id="SignalP"/>
    </source>
</evidence>
<dbReference type="VEuPathDB" id="VectorBase:SCAU001642"/>
<evidence type="ECO:0000256" key="2">
    <source>
        <dbReference type="ARBA" id="ARBA00022525"/>
    </source>
</evidence>
<comment type="subcellular location">
    <subcellularLocation>
        <location evidence="1">Secreted</location>
    </subcellularLocation>
</comment>
<keyword evidence="6" id="KW-1185">Reference proteome</keyword>
<evidence type="ECO:0000256" key="1">
    <source>
        <dbReference type="ARBA" id="ARBA00004613"/>
    </source>
</evidence>
<dbReference type="Pfam" id="PF15430">
    <property type="entry name" value="SVWC"/>
    <property type="match status" value="1"/>
</dbReference>